<proteinExistence type="predicted"/>
<evidence type="ECO:0000313" key="2">
    <source>
        <dbReference type="EMBL" id="MFC4506358.1"/>
    </source>
</evidence>
<organism evidence="2 3">
    <name type="scientific">Streptomyces vulcanius</name>
    <dbReference type="NCBI Taxonomy" id="1441876"/>
    <lineage>
        <taxon>Bacteria</taxon>
        <taxon>Bacillati</taxon>
        <taxon>Actinomycetota</taxon>
        <taxon>Actinomycetes</taxon>
        <taxon>Kitasatosporales</taxon>
        <taxon>Streptomycetaceae</taxon>
        <taxon>Streptomyces</taxon>
    </lineage>
</organism>
<sequence>MAFVLIHGAGFGANCWDELIPHLEAEALAVDLPGRGRRAEVDLGSVTLADCADAVREDVEAKDLRDVVLVGHSFAGVTVPRVLNLIPDRIRHVVLVSAVVPADGSRVLDQIDPAVRNLVEQSITGGVYHQSREGAAAMLCNDMDEATAAATLDRLADDSAALLSETVDLSGYGRPIPQTYVHLTRDQCYVEELQQRSIALLRPEVIDLDTGHMAMISAPEKLAAVLNSLHGPSK</sequence>
<dbReference type="EMBL" id="JBHSFK010000043">
    <property type="protein sequence ID" value="MFC4506358.1"/>
    <property type="molecule type" value="Genomic_DNA"/>
</dbReference>
<protein>
    <submittedName>
        <fullName evidence="2">Alpha/beta fold hydrolase</fullName>
    </submittedName>
</protein>
<keyword evidence="3" id="KW-1185">Reference proteome</keyword>
<dbReference type="PANTHER" id="PTHR37017:SF13">
    <property type="entry name" value="AB HYDROLASE-1 DOMAIN-CONTAINING PROTEIN"/>
    <property type="match status" value="1"/>
</dbReference>
<dbReference type="Gene3D" id="3.40.50.1820">
    <property type="entry name" value="alpha/beta hydrolase"/>
    <property type="match status" value="1"/>
</dbReference>
<evidence type="ECO:0000313" key="3">
    <source>
        <dbReference type="Proteomes" id="UP001595839"/>
    </source>
</evidence>
<dbReference type="InterPro" id="IPR052897">
    <property type="entry name" value="Sec-Metab_Biosynth_Hydrolase"/>
</dbReference>
<gene>
    <name evidence="2" type="ORF">ACFPIH_44140</name>
</gene>
<keyword evidence="2" id="KW-0378">Hydrolase</keyword>
<dbReference type="GO" id="GO:0016787">
    <property type="term" value="F:hydrolase activity"/>
    <property type="evidence" value="ECO:0007669"/>
    <property type="project" value="UniProtKB-KW"/>
</dbReference>
<dbReference type="RefSeq" id="WP_381177081.1">
    <property type="nucleotide sequence ID" value="NZ_JBHSFK010000043.1"/>
</dbReference>
<dbReference type="Pfam" id="PF12697">
    <property type="entry name" value="Abhydrolase_6"/>
    <property type="match status" value="1"/>
</dbReference>
<evidence type="ECO:0000259" key="1">
    <source>
        <dbReference type="Pfam" id="PF12697"/>
    </source>
</evidence>
<dbReference type="InterPro" id="IPR029058">
    <property type="entry name" value="AB_hydrolase_fold"/>
</dbReference>
<feature type="domain" description="AB hydrolase-1" evidence="1">
    <location>
        <begin position="3"/>
        <end position="224"/>
    </location>
</feature>
<name>A0ABV9B5U0_9ACTN</name>
<dbReference type="InterPro" id="IPR000073">
    <property type="entry name" value="AB_hydrolase_1"/>
</dbReference>
<accession>A0ABV9B5U0</accession>
<reference evidence="3" key="1">
    <citation type="journal article" date="2019" name="Int. J. Syst. Evol. Microbiol.">
        <title>The Global Catalogue of Microorganisms (GCM) 10K type strain sequencing project: providing services to taxonomists for standard genome sequencing and annotation.</title>
        <authorList>
            <consortium name="The Broad Institute Genomics Platform"/>
            <consortium name="The Broad Institute Genome Sequencing Center for Infectious Disease"/>
            <person name="Wu L."/>
            <person name="Ma J."/>
        </authorList>
    </citation>
    <scope>NUCLEOTIDE SEQUENCE [LARGE SCALE GENOMIC DNA]</scope>
    <source>
        <strain evidence="3">CGMCC 4.7177</strain>
    </source>
</reference>
<dbReference type="SUPFAM" id="SSF53474">
    <property type="entry name" value="alpha/beta-Hydrolases"/>
    <property type="match status" value="1"/>
</dbReference>
<dbReference type="PANTHER" id="PTHR37017">
    <property type="entry name" value="AB HYDROLASE-1 DOMAIN-CONTAINING PROTEIN-RELATED"/>
    <property type="match status" value="1"/>
</dbReference>
<dbReference type="Proteomes" id="UP001595839">
    <property type="component" value="Unassembled WGS sequence"/>
</dbReference>
<comment type="caution">
    <text evidence="2">The sequence shown here is derived from an EMBL/GenBank/DDBJ whole genome shotgun (WGS) entry which is preliminary data.</text>
</comment>